<protein>
    <submittedName>
        <fullName evidence="1">ParE-like toxin of type II ParDE toxin-antitoxin system</fullName>
    </submittedName>
</protein>
<evidence type="ECO:0000313" key="1">
    <source>
        <dbReference type="EMBL" id="TDQ39608.1"/>
    </source>
</evidence>
<dbReference type="InterPro" id="IPR035093">
    <property type="entry name" value="RelE/ParE_toxin_dom_sf"/>
</dbReference>
<accession>A0A4R6U004</accession>
<evidence type="ECO:0000313" key="2">
    <source>
        <dbReference type="Proteomes" id="UP000294575"/>
    </source>
</evidence>
<dbReference type="Pfam" id="PF15781">
    <property type="entry name" value="ParE-like_toxin"/>
    <property type="match status" value="1"/>
</dbReference>
<dbReference type="SUPFAM" id="SSF143011">
    <property type="entry name" value="RelE-like"/>
    <property type="match status" value="1"/>
</dbReference>
<sequence>MAITLNQRPAFKRVYKKLFGNQREDVHAALRQVIADPLIGEEKKGDLSGVWVYKFDCVNQLYLLAYQWTDTSRTWLALGPHENFYRELKRQF</sequence>
<dbReference type="InterPro" id="IPR031552">
    <property type="entry name" value="ParE-like_toxin"/>
</dbReference>
<dbReference type="OrthoDB" id="5296677at2"/>
<gene>
    <name evidence="1" type="ORF">DFQ45_102310</name>
</gene>
<dbReference type="Proteomes" id="UP000294575">
    <property type="component" value="Unassembled WGS sequence"/>
</dbReference>
<name>A0A4R6U004_9GAMM</name>
<dbReference type="AlphaFoldDB" id="A0A4R6U004"/>
<organism evidence="1 2">
    <name type="scientific">Thiopseudomonas denitrificans</name>
    <dbReference type="NCBI Taxonomy" id="1501432"/>
    <lineage>
        <taxon>Bacteria</taxon>
        <taxon>Pseudomonadati</taxon>
        <taxon>Pseudomonadota</taxon>
        <taxon>Gammaproteobacteria</taxon>
        <taxon>Pseudomonadales</taxon>
        <taxon>Pseudomonadaceae</taxon>
        <taxon>Thiopseudomonas</taxon>
    </lineage>
</organism>
<dbReference type="EMBL" id="SNYK01000002">
    <property type="protein sequence ID" value="TDQ39608.1"/>
    <property type="molecule type" value="Genomic_DNA"/>
</dbReference>
<dbReference type="RefSeq" id="WP_101496589.1">
    <property type="nucleotide sequence ID" value="NZ_LNJZ01000006.1"/>
</dbReference>
<keyword evidence="2" id="KW-1185">Reference proteome</keyword>
<comment type="caution">
    <text evidence="1">The sequence shown here is derived from an EMBL/GenBank/DDBJ whole genome shotgun (WGS) entry which is preliminary data.</text>
</comment>
<proteinExistence type="predicted"/>
<reference evidence="1 2" key="1">
    <citation type="submission" date="2019-03" db="EMBL/GenBank/DDBJ databases">
        <title>Genomic Encyclopedia of Type Strains, Phase IV (KMG-IV): sequencing the most valuable type-strain genomes for metagenomic binning, comparative biology and taxonomic classification.</title>
        <authorList>
            <person name="Goeker M."/>
        </authorList>
    </citation>
    <scope>NUCLEOTIDE SEQUENCE [LARGE SCALE GENOMIC DNA]</scope>
    <source>
        <strain evidence="1 2">DSM 28679</strain>
    </source>
</reference>